<dbReference type="EMBL" id="QSFZ01000002">
    <property type="protein sequence ID" value="RHA94015.1"/>
    <property type="molecule type" value="Genomic_DNA"/>
</dbReference>
<evidence type="ECO:0000313" key="2">
    <source>
        <dbReference type="Proteomes" id="UP000286220"/>
    </source>
</evidence>
<evidence type="ECO:0000313" key="1">
    <source>
        <dbReference type="EMBL" id="RHA94015.1"/>
    </source>
</evidence>
<dbReference type="Pfam" id="PF18928">
    <property type="entry name" value="DUF5677"/>
    <property type="match status" value="1"/>
</dbReference>
<accession>A0A413U7U8</accession>
<name>A0A413U7U8_9FIRM</name>
<organism evidence="1 2">
    <name type="scientific">Agathobacter rectalis</name>
    <dbReference type="NCBI Taxonomy" id="39491"/>
    <lineage>
        <taxon>Bacteria</taxon>
        <taxon>Bacillati</taxon>
        <taxon>Bacillota</taxon>
        <taxon>Clostridia</taxon>
        <taxon>Lachnospirales</taxon>
        <taxon>Lachnospiraceae</taxon>
        <taxon>Agathobacter</taxon>
    </lineage>
</organism>
<dbReference type="AlphaFoldDB" id="A0A413U7U8"/>
<dbReference type="RefSeq" id="WP_118333493.1">
    <property type="nucleotide sequence ID" value="NZ_QSFZ01000002.1"/>
</dbReference>
<sequence length="310" mass="36245">MNDSYLNTFDNLFYNVNNNSNVKNTIEQVSNVLASIITKFGELENEMCYGTSRKDDFIDTVVCLFIRKIMEQIDAINLLFSTGSFAQTQIILRSLVENIVSLQFILKEDTQKRASAYWLEHHYQEIEMGERIFNTESELKKQVIANKGQEAFDIDMNKFLKKKEAFERIVKSKPVFQEIDRDRKRKKEKKKYMKWYEVCSNVTNFKGLMTETGYEKYYDSIYGGLSYETHAYNSTMDISFNENGMCLKPIRNPVDGGSTFSLTCTFSMGLLAKIYEYLGDGEMERREFKAFFVDFQNKRDIASHNLDMII</sequence>
<reference evidence="1 2" key="1">
    <citation type="submission" date="2018-08" db="EMBL/GenBank/DDBJ databases">
        <title>A genome reference for cultivated species of the human gut microbiota.</title>
        <authorList>
            <person name="Zou Y."/>
            <person name="Xue W."/>
            <person name="Luo G."/>
        </authorList>
    </citation>
    <scope>NUCLEOTIDE SEQUENCE [LARGE SCALE GENOMIC DNA]</scope>
    <source>
        <strain evidence="1 2">AM42-17AT</strain>
    </source>
</reference>
<dbReference type="InterPro" id="IPR043733">
    <property type="entry name" value="DUF5677"/>
</dbReference>
<proteinExistence type="predicted"/>
<gene>
    <name evidence="1" type="ORF">DW912_03065</name>
</gene>
<dbReference type="Proteomes" id="UP000286220">
    <property type="component" value="Unassembled WGS sequence"/>
</dbReference>
<protein>
    <submittedName>
        <fullName evidence="1">Uncharacterized protein</fullName>
    </submittedName>
</protein>
<comment type="caution">
    <text evidence="1">The sequence shown here is derived from an EMBL/GenBank/DDBJ whole genome shotgun (WGS) entry which is preliminary data.</text>
</comment>